<dbReference type="InterPro" id="IPR010281">
    <property type="entry name" value="DUF885"/>
</dbReference>
<proteinExistence type="predicted"/>
<accession>A0A840S848</accession>
<dbReference type="Proteomes" id="UP000554837">
    <property type="component" value="Unassembled WGS sequence"/>
</dbReference>
<dbReference type="PANTHER" id="PTHR33361">
    <property type="entry name" value="GLR0591 PROTEIN"/>
    <property type="match status" value="1"/>
</dbReference>
<dbReference type="EMBL" id="JACHHO010000002">
    <property type="protein sequence ID" value="MBB5204599.1"/>
    <property type="molecule type" value="Genomic_DNA"/>
</dbReference>
<dbReference type="Pfam" id="PF05960">
    <property type="entry name" value="DUF885"/>
    <property type="match status" value="1"/>
</dbReference>
<evidence type="ECO:0000313" key="2">
    <source>
        <dbReference type="Proteomes" id="UP000554837"/>
    </source>
</evidence>
<organism evidence="1 2">
    <name type="scientific">Inhella inkyongensis</name>
    <dbReference type="NCBI Taxonomy" id="392593"/>
    <lineage>
        <taxon>Bacteria</taxon>
        <taxon>Pseudomonadati</taxon>
        <taxon>Pseudomonadota</taxon>
        <taxon>Betaproteobacteria</taxon>
        <taxon>Burkholderiales</taxon>
        <taxon>Sphaerotilaceae</taxon>
        <taxon>Inhella</taxon>
    </lineage>
</organism>
<gene>
    <name evidence="1" type="ORF">HNQ51_001913</name>
</gene>
<protein>
    <submittedName>
        <fullName evidence="1">Uncharacterized protein (DUF885 family)</fullName>
    </submittedName>
</protein>
<name>A0A840S848_9BURK</name>
<comment type="caution">
    <text evidence="1">The sequence shown here is derived from an EMBL/GenBank/DDBJ whole genome shotgun (WGS) entry which is preliminary data.</text>
</comment>
<dbReference type="RefSeq" id="WP_217503024.1">
    <property type="nucleotide sequence ID" value="NZ_CP040709.1"/>
</dbReference>
<dbReference type="AlphaFoldDB" id="A0A840S848"/>
<dbReference type="PANTHER" id="PTHR33361:SF15">
    <property type="entry name" value="DUF885 FAMILY LIPOPROTEIN"/>
    <property type="match status" value="1"/>
</dbReference>
<reference evidence="1 2" key="1">
    <citation type="submission" date="2020-08" db="EMBL/GenBank/DDBJ databases">
        <title>Genomic Encyclopedia of Type Strains, Phase IV (KMG-IV): sequencing the most valuable type-strain genomes for metagenomic binning, comparative biology and taxonomic classification.</title>
        <authorList>
            <person name="Goeker M."/>
        </authorList>
    </citation>
    <scope>NUCLEOTIDE SEQUENCE [LARGE SCALE GENOMIC DNA]</scope>
    <source>
        <strain evidence="1 2">DSM 23958</strain>
    </source>
</reference>
<evidence type="ECO:0000313" key="1">
    <source>
        <dbReference type="EMBL" id="MBB5204599.1"/>
    </source>
</evidence>
<sequence length="537" mass="60917">MALSQRFIEGLWRLDPTAALWAGRFEFAARLPAPDAGWRQRRLRFMQQWQRRFDVMDAAHLAAAERTDLALLRSRVAAEIWQLQVLQEFRWNPADYNVAGALDLILNTDYAPWSKRVDDAVTRLRQVPAYYRAAAAALGTVTREHTELALQQAPGVRAVFDELQLRAQGKHAGLSSALGRAHQALRTYEAQLQNLLKAGNFRSFRLGAELYEAKFGHEIQSAHSAHALYEQALQRREAVLAQMDELARGQWPQWMGAAPQPEDRFARIGAVIDRLSSRHVARDDFVPAIRAQIPELEAWIRQKDLLSLDADKPLVVRETPVYQRGVAGAGIEAPGPYRPQGATYYNVTPLDGLSEAEAQSSLREYNHWILQILNIHEAIPGHYTQLVYANRSPSLVKSLFGNGAMVEGWAVYAERMMMDSGYQASPEMALMYGKWHLRTITNTLLDYRVHVLGLDEAGALDLLQRQAFQTEREAREKWRRVQLTSVQLTSYFSGYSEIWALRERLQARPGFALKAFHEQFLSFGSAPVREIAKLMEG</sequence>
<keyword evidence="2" id="KW-1185">Reference proteome</keyword>